<comment type="pathway">
    <text evidence="3">Carbohydrate degradation.</text>
</comment>
<dbReference type="NCBIfam" id="NF003242">
    <property type="entry name" value="PRK04200.1"/>
    <property type="match status" value="1"/>
</dbReference>
<evidence type="ECO:0000259" key="7">
    <source>
        <dbReference type="Pfam" id="PF01676"/>
    </source>
</evidence>
<evidence type="ECO:0000256" key="4">
    <source>
        <dbReference type="ARBA" id="ARBA00005524"/>
    </source>
</evidence>
<evidence type="ECO:0000256" key="3">
    <source>
        <dbReference type="ARBA" id="ARBA00004921"/>
    </source>
</evidence>
<dbReference type="NCBIfam" id="TIGR02535">
    <property type="entry name" value="hyp_Hser_kinase"/>
    <property type="match status" value="1"/>
</dbReference>
<dbReference type="PANTHER" id="PTHR31209">
    <property type="entry name" value="COFACTOR-INDEPENDENT PHOSPHOGLYCERATE MUTASE"/>
    <property type="match status" value="1"/>
</dbReference>
<comment type="similarity">
    <text evidence="4">Belongs to the BPG-independent phosphoglycerate mutase family. A-PGAM subfamily.</text>
</comment>
<dbReference type="InterPro" id="IPR004456">
    <property type="entry name" value="Pglycerate_mutase_ApgM"/>
</dbReference>
<evidence type="ECO:0000256" key="2">
    <source>
        <dbReference type="ARBA" id="ARBA00002315"/>
    </source>
</evidence>
<dbReference type="NCBIfam" id="TIGR00306">
    <property type="entry name" value="apgM"/>
    <property type="match status" value="1"/>
</dbReference>
<sequence>MKYIVLLGDGMADEPVAELDSRTPLQAAHTPRMDALAGVAELGLVETIPAGMHPGSDVANLSVFGYDPATCYSGRSPLEAASMGVELAPEDVAFRLNLVHLQAHYGKLYMADFSAGHISTDEARELIETLQAELGDEEFRFTTGVSYRHLLVWKGGKDQLSFTPPHDITHQGIEEHLPKGEGADRLMALMNASQLILHNHPVNERRVRLGLTSANSIWLWGHGRAPKMETMQEKFGVSGAVISAVDLINGIGIYAGLDVIKVPGATGYIDTNYRGKAEAALEALKTRDFVYLHVEAPDEAAHAGNLDDKVRAIESFDELVVGTVLDGLPAFGDYRVLILPDHPTPVARMTHTSDPVPYLLFDSAGAFPPRRPAKGYSEEAAAESGILLPEGHRLMERFISRSLV</sequence>
<dbReference type="PANTHER" id="PTHR31209:SF4">
    <property type="entry name" value="2,3-BISPHOSPHOGLYCERATE-INDEPENDENT PHOSPHOGLYCERATE MUTASE"/>
    <property type="match status" value="1"/>
</dbReference>
<dbReference type="Pfam" id="PF01676">
    <property type="entry name" value="Metalloenzyme"/>
    <property type="match status" value="1"/>
</dbReference>
<evidence type="ECO:0000256" key="1">
    <source>
        <dbReference type="ARBA" id="ARBA00000370"/>
    </source>
</evidence>
<dbReference type="GO" id="GO:0004619">
    <property type="term" value="F:phosphoglycerate mutase activity"/>
    <property type="evidence" value="ECO:0007669"/>
    <property type="project" value="UniProtKB-EC"/>
</dbReference>
<name>A0A0M4D6F0_9BACT</name>
<dbReference type="InterPro" id="IPR017850">
    <property type="entry name" value="Alkaline_phosphatase_core_sf"/>
</dbReference>
<dbReference type="Gene3D" id="3.40.720.10">
    <property type="entry name" value="Alkaline Phosphatase, subunit A"/>
    <property type="match status" value="1"/>
</dbReference>
<dbReference type="Pfam" id="PF10143">
    <property type="entry name" value="PhosphMutase"/>
    <property type="match status" value="1"/>
</dbReference>
<feature type="domain" description="Metalloenzyme" evidence="7">
    <location>
        <begin position="1"/>
        <end position="363"/>
    </location>
</feature>
<keyword evidence="5" id="KW-0324">Glycolysis</keyword>
<reference evidence="8 9" key="1">
    <citation type="submission" date="2015-07" db="EMBL/GenBank/DDBJ databases">
        <title>Isolation and Genomic Characterization of a Novel Halophilic Metal-Reducing Deltaproteobacterium from the Deep Subsurface.</title>
        <authorList>
            <person name="Badalamenti J.P."/>
            <person name="Summers Z.M."/>
            <person name="Gralnick J.A."/>
            <person name="Bond D.R."/>
        </authorList>
    </citation>
    <scope>NUCLEOTIDE SEQUENCE [LARGE SCALE GENOMIC DNA]</scope>
    <source>
        <strain evidence="8 9">WTL</strain>
    </source>
</reference>
<comment type="function">
    <text evidence="2">Catalyzes the interconversion of 2-phosphoglycerate and 3-phosphoglycerate.</text>
</comment>
<dbReference type="PIRSF" id="PIRSF006392">
    <property type="entry name" value="IPGAM_arch"/>
    <property type="match status" value="1"/>
</dbReference>
<keyword evidence="9" id="KW-1185">Reference proteome</keyword>
<dbReference type="STRING" id="1603606.DSOUD_1744"/>
<dbReference type="CDD" id="cd16011">
    <property type="entry name" value="iPGM_like"/>
    <property type="match status" value="1"/>
</dbReference>
<dbReference type="EMBL" id="CP010802">
    <property type="protein sequence ID" value="ALC16522.1"/>
    <property type="molecule type" value="Genomic_DNA"/>
</dbReference>
<comment type="catalytic activity">
    <reaction evidence="1">
        <text>(2R)-2-phosphoglycerate = (2R)-3-phosphoglycerate</text>
        <dbReference type="Rhea" id="RHEA:15901"/>
        <dbReference type="ChEBI" id="CHEBI:58272"/>
        <dbReference type="ChEBI" id="CHEBI:58289"/>
        <dbReference type="EC" id="5.4.2.12"/>
    </reaction>
</comment>
<gene>
    <name evidence="8" type="ORF">DSOUD_1744</name>
</gene>
<proteinExistence type="inferred from homology"/>
<evidence type="ECO:0000256" key="5">
    <source>
        <dbReference type="ARBA" id="ARBA00023152"/>
    </source>
</evidence>
<dbReference type="OrthoDB" id="9804453at2"/>
<dbReference type="PATRIC" id="fig|1603606.3.peg.1899"/>
<dbReference type="GO" id="GO:0046872">
    <property type="term" value="F:metal ion binding"/>
    <property type="evidence" value="ECO:0007669"/>
    <property type="project" value="InterPro"/>
</dbReference>
<accession>A0A0M4D6F0</accession>
<evidence type="ECO:0000313" key="9">
    <source>
        <dbReference type="Proteomes" id="UP000057158"/>
    </source>
</evidence>
<dbReference type="RefSeq" id="WP_053552340.1">
    <property type="nucleotide sequence ID" value="NZ_CP010802.1"/>
</dbReference>
<dbReference type="InterPro" id="IPR042253">
    <property type="entry name" value="Pglycerate_mutase_ApgM_sf"/>
</dbReference>
<dbReference type="KEGG" id="des:DSOUD_1744"/>
<dbReference type="Gene3D" id="3.30.70.2130">
    <property type="entry name" value="Metalloenzyme domain"/>
    <property type="match status" value="1"/>
</dbReference>
<protein>
    <submittedName>
        <fullName evidence="8">Phosphoglycerate mutase</fullName>
    </submittedName>
</protein>
<dbReference type="AlphaFoldDB" id="A0A0M4D6F0"/>
<dbReference type="GO" id="GO:0006096">
    <property type="term" value="P:glycolytic process"/>
    <property type="evidence" value="ECO:0007669"/>
    <property type="project" value="UniProtKB-KW"/>
</dbReference>
<dbReference type="InterPro" id="IPR023665">
    <property type="entry name" value="ApgAM_prokaryotes"/>
</dbReference>
<evidence type="ECO:0000256" key="6">
    <source>
        <dbReference type="ARBA" id="ARBA00023235"/>
    </source>
</evidence>
<dbReference type="InterPro" id="IPR006124">
    <property type="entry name" value="Metalloenzyme"/>
</dbReference>
<keyword evidence="6" id="KW-0413">Isomerase</keyword>
<dbReference type="SUPFAM" id="SSF53649">
    <property type="entry name" value="Alkaline phosphatase-like"/>
    <property type="match status" value="1"/>
</dbReference>
<organism evidence="8 9">
    <name type="scientific">Desulfuromonas soudanensis</name>
    <dbReference type="NCBI Taxonomy" id="1603606"/>
    <lineage>
        <taxon>Bacteria</taxon>
        <taxon>Pseudomonadati</taxon>
        <taxon>Thermodesulfobacteriota</taxon>
        <taxon>Desulfuromonadia</taxon>
        <taxon>Desulfuromonadales</taxon>
        <taxon>Desulfuromonadaceae</taxon>
        <taxon>Desulfuromonas</taxon>
    </lineage>
</organism>
<evidence type="ECO:0000313" key="8">
    <source>
        <dbReference type="EMBL" id="ALC16522.1"/>
    </source>
</evidence>
<dbReference type="Proteomes" id="UP000057158">
    <property type="component" value="Chromosome"/>
</dbReference>